<evidence type="ECO:0000313" key="6">
    <source>
        <dbReference type="Proteomes" id="UP000887578"/>
    </source>
</evidence>
<proteinExistence type="inferred from homology"/>
<keyword evidence="4" id="KW-0808">Transferase</keyword>
<organism evidence="6 7">
    <name type="scientific">Panagrolaimus davidi</name>
    <dbReference type="NCBI Taxonomy" id="227884"/>
    <lineage>
        <taxon>Eukaryota</taxon>
        <taxon>Metazoa</taxon>
        <taxon>Ecdysozoa</taxon>
        <taxon>Nematoda</taxon>
        <taxon>Chromadorea</taxon>
        <taxon>Rhabditida</taxon>
        <taxon>Tylenchina</taxon>
        <taxon>Panagrolaimomorpha</taxon>
        <taxon>Panagrolaimoidea</taxon>
        <taxon>Panagrolaimidae</taxon>
        <taxon>Panagrolaimus</taxon>
    </lineage>
</organism>
<dbReference type="PANTHER" id="PTHR48043">
    <property type="entry name" value="EG:EG0003.4 PROTEIN-RELATED"/>
    <property type="match status" value="1"/>
</dbReference>
<name>A0A914PNU6_9BILA</name>
<evidence type="ECO:0000256" key="3">
    <source>
        <dbReference type="ARBA" id="ARBA00022676"/>
    </source>
</evidence>
<dbReference type="WBParaSite" id="PDA_v2.g20201.t1">
    <property type="protein sequence ID" value="PDA_v2.g20201.t1"/>
    <property type="gene ID" value="PDA_v2.g20201"/>
</dbReference>
<dbReference type="SUPFAM" id="SSF53756">
    <property type="entry name" value="UDP-Glycosyltransferase/glycogen phosphorylase"/>
    <property type="match status" value="1"/>
</dbReference>
<dbReference type="InterPro" id="IPR002213">
    <property type="entry name" value="UDP_glucos_trans"/>
</dbReference>
<accession>A0A914PNU6</accession>
<dbReference type="InterPro" id="IPR050271">
    <property type="entry name" value="UDP-glycosyltransferase"/>
</dbReference>
<dbReference type="PANTHER" id="PTHR48043:SF145">
    <property type="entry name" value="FI06409P-RELATED"/>
    <property type="match status" value="1"/>
</dbReference>
<protein>
    <recommendedName>
        <fullName evidence="2">glucuronosyltransferase</fullName>
        <ecNumber evidence="2">2.4.1.17</ecNumber>
    </recommendedName>
</protein>
<evidence type="ECO:0000256" key="2">
    <source>
        <dbReference type="ARBA" id="ARBA00012544"/>
    </source>
</evidence>
<sequence length="198" mass="22548">MILFKIFFVFSLIVYCNAYKIGIFIPGISASQIIFNQRIGDILSDAGHNVTFINLEMFGIKKNVKLSPKLGSEVWNIDAKSDKINYEKLWDDHAELAFSDDSFIEMFLYRRKHMAQISGNLKQACERLVSNTEFIERLKAAKFDVVFAHMADFCPIGLQYVIKAPTWVWVSSGPLMDYMASFAGLSLPASYAARKTKY</sequence>
<dbReference type="Proteomes" id="UP000887578">
    <property type="component" value="Unplaced"/>
</dbReference>
<dbReference type="AlphaFoldDB" id="A0A914PNU6"/>
<dbReference type="EC" id="2.4.1.17" evidence="2"/>
<dbReference type="GO" id="GO:0015020">
    <property type="term" value="F:glucuronosyltransferase activity"/>
    <property type="evidence" value="ECO:0007669"/>
    <property type="project" value="UniProtKB-EC"/>
</dbReference>
<evidence type="ECO:0000256" key="5">
    <source>
        <dbReference type="ARBA" id="ARBA00047475"/>
    </source>
</evidence>
<evidence type="ECO:0000313" key="7">
    <source>
        <dbReference type="WBParaSite" id="PDA_v2.g20201.t1"/>
    </source>
</evidence>
<evidence type="ECO:0000256" key="1">
    <source>
        <dbReference type="ARBA" id="ARBA00009995"/>
    </source>
</evidence>
<dbReference type="Pfam" id="PF00201">
    <property type="entry name" value="UDPGT"/>
    <property type="match status" value="1"/>
</dbReference>
<comment type="catalytic activity">
    <reaction evidence="5">
        <text>glucuronate acceptor + UDP-alpha-D-glucuronate = acceptor beta-D-glucuronoside + UDP + H(+)</text>
        <dbReference type="Rhea" id="RHEA:21032"/>
        <dbReference type="ChEBI" id="CHEBI:15378"/>
        <dbReference type="ChEBI" id="CHEBI:58052"/>
        <dbReference type="ChEBI" id="CHEBI:58223"/>
        <dbReference type="ChEBI" id="CHEBI:132367"/>
        <dbReference type="ChEBI" id="CHEBI:132368"/>
        <dbReference type="EC" id="2.4.1.17"/>
    </reaction>
</comment>
<keyword evidence="3" id="KW-0328">Glycosyltransferase</keyword>
<reference evidence="7" key="1">
    <citation type="submission" date="2022-11" db="UniProtKB">
        <authorList>
            <consortium name="WormBaseParasite"/>
        </authorList>
    </citation>
    <scope>IDENTIFICATION</scope>
</reference>
<keyword evidence="6" id="KW-1185">Reference proteome</keyword>
<comment type="similarity">
    <text evidence="1">Belongs to the UDP-glycosyltransferase family.</text>
</comment>
<evidence type="ECO:0000256" key="4">
    <source>
        <dbReference type="ARBA" id="ARBA00022679"/>
    </source>
</evidence>